<gene>
    <name evidence="2" type="ORF">HIJ39_09850</name>
</gene>
<dbReference type="AlphaFoldDB" id="A0A7Y0Q203"/>
<dbReference type="RefSeq" id="WP_169099160.1">
    <property type="nucleotide sequence ID" value="NZ_JABBVZ010000027.1"/>
</dbReference>
<comment type="caution">
    <text evidence="2">The sequence shown here is derived from an EMBL/GenBank/DDBJ whole genome shotgun (WGS) entry which is preliminary data.</text>
</comment>
<name>A0A7Y0Q203_9FIRM</name>
<sequence>MVRIRFMTLNEPVEVHGAKTTVAALHRAGLIRIRKEYVATRRGYQWQYFADYLPDCDDARGIAEGWRIAYATYQALLRRTESEVPVSRTPSPLPASIGTGSAGSMEVSLFR</sequence>
<feature type="region of interest" description="Disordered" evidence="1">
    <location>
        <begin position="85"/>
        <end position="111"/>
    </location>
</feature>
<proteinExistence type="predicted"/>
<accession>A0A7Y0Q203</accession>
<evidence type="ECO:0000256" key="1">
    <source>
        <dbReference type="SAM" id="MobiDB-lite"/>
    </source>
</evidence>
<reference evidence="2 3" key="1">
    <citation type="submission" date="2020-04" db="EMBL/GenBank/DDBJ databases">
        <authorList>
            <person name="Zhang R."/>
            <person name="Schippers A."/>
        </authorList>
    </citation>
    <scope>NUCLEOTIDE SEQUENCE [LARGE SCALE GENOMIC DNA]</scope>
    <source>
        <strain evidence="2 3">DSM 109850</strain>
    </source>
</reference>
<evidence type="ECO:0000313" key="3">
    <source>
        <dbReference type="Proteomes" id="UP000533476"/>
    </source>
</evidence>
<protein>
    <submittedName>
        <fullName evidence="2">Uncharacterized protein</fullName>
    </submittedName>
</protein>
<dbReference type="EMBL" id="JABBVZ010000027">
    <property type="protein sequence ID" value="NMP22653.1"/>
    <property type="molecule type" value="Genomic_DNA"/>
</dbReference>
<keyword evidence="3" id="KW-1185">Reference proteome</keyword>
<dbReference type="Proteomes" id="UP000533476">
    <property type="component" value="Unassembled WGS sequence"/>
</dbReference>
<organism evidence="2 3">
    <name type="scientific">Sulfobacillus harzensis</name>
    <dbReference type="NCBI Taxonomy" id="2729629"/>
    <lineage>
        <taxon>Bacteria</taxon>
        <taxon>Bacillati</taxon>
        <taxon>Bacillota</taxon>
        <taxon>Clostridia</taxon>
        <taxon>Eubacteriales</taxon>
        <taxon>Clostridiales Family XVII. Incertae Sedis</taxon>
        <taxon>Sulfobacillus</taxon>
    </lineage>
</organism>
<evidence type="ECO:0000313" key="2">
    <source>
        <dbReference type="EMBL" id="NMP22653.1"/>
    </source>
</evidence>